<dbReference type="EMBL" id="REGA01000001">
    <property type="protein sequence ID" value="RQG97786.1"/>
    <property type="molecule type" value="Genomic_DNA"/>
</dbReference>
<evidence type="ECO:0000256" key="1">
    <source>
        <dbReference type="SAM" id="MobiDB-lite"/>
    </source>
</evidence>
<accession>A0A3N6MSP7</accession>
<protein>
    <submittedName>
        <fullName evidence="2">Uncharacterized protein</fullName>
    </submittedName>
</protein>
<proteinExistence type="predicted"/>
<comment type="caution">
    <text evidence="2">The sequence shown here is derived from an EMBL/GenBank/DDBJ whole genome shotgun (WGS) entry which is preliminary data.</text>
</comment>
<organism evidence="2 3">
    <name type="scientific">Natrarchaeobius chitinivorans</name>
    <dbReference type="NCBI Taxonomy" id="1679083"/>
    <lineage>
        <taxon>Archaea</taxon>
        <taxon>Methanobacteriati</taxon>
        <taxon>Methanobacteriota</taxon>
        <taxon>Stenosarchaea group</taxon>
        <taxon>Halobacteria</taxon>
        <taxon>Halobacteriales</taxon>
        <taxon>Natrialbaceae</taxon>
        <taxon>Natrarchaeobius</taxon>
    </lineage>
</organism>
<reference evidence="2 3" key="1">
    <citation type="submission" date="2018-10" db="EMBL/GenBank/DDBJ databases">
        <title>Natrarchaeobius chitinivorans gen. nov., sp. nov., and Natrarchaeobius haloalkaliphilus sp. nov., alkaliphilic, chitin-utilizing haloarchaea from hypersaline alkaline lakes.</title>
        <authorList>
            <person name="Sorokin D.Y."/>
            <person name="Elcheninov A.G."/>
            <person name="Kostrikina N.A."/>
            <person name="Bale N.J."/>
            <person name="Sinninghe Damste J.S."/>
            <person name="Khijniak T.V."/>
            <person name="Kublanov I.V."/>
            <person name="Toshchakov S.V."/>
        </authorList>
    </citation>
    <scope>NUCLEOTIDE SEQUENCE [LARGE SCALE GENOMIC DNA]</scope>
    <source>
        <strain evidence="2 3">AArcht4T</strain>
    </source>
</reference>
<sequence length="92" mass="10300">MSLGTASRFGSRKASSERYRVPAAGRVTPGSGGRERRFHDPLETVATLRYGESAPSSRRVSPAEFEFRKVISRIVSFRGAYYDVRTSNEQNQ</sequence>
<evidence type="ECO:0000313" key="3">
    <source>
        <dbReference type="Proteomes" id="UP000282323"/>
    </source>
</evidence>
<feature type="region of interest" description="Disordered" evidence="1">
    <location>
        <begin position="1"/>
        <end position="40"/>
    </location>
</feature>
<keyword evidence="3" id="KW-1185">Reference proteome</keyword>
<name>A0A3N6MSP7_NATCH</name>
<dbReference type="Proteomes" id="UP000282323">
    <property type="component" value="Unassembled WGS sequence"/>
</dbReference>
<dbReference type="AlphaFoldDB" id="A0A3N6MSP7"/>
<gene>
    <name evidence="2" type="ORF">EA473_00830</name>
</gene>
<evidence type="ECO:0000313" key="2">
    <source>
        <dbReference type="EMBL" id="RQG97786.1"/>
    </source>
</evidence>